<accession>A0A1X7VHK4</accession>
<dbReference type="AlphaFoldDB" id="A0A1X7VHK4"/>
<organism evidence="1">
    <name type="scientific">Amphimedon queenslandica</name>
    <name type="common">Sponge</name>
    <dbReference type="NCBI Taxonomy" id="400682"/>
    <lineage>
        <taxon>Eukaryota</taxon>
        <taxon>Metazoa</taxon>
        <taxon>Porifera</taxon>
        <taxon>Demospongiae</taxon>
        <taxon>Heteroscleromorpha</taxon>
        <taxon>Haplosclerida</taxon>
        <taxon>Niphatidae</taxon>
        <taxon>Amphimedon</taxon>
    </lineage>
</organism>
<dbReference type="InParanoid" id="A0A1X7VHK4"/>
<evidence type="ECO:0000313" key="1">
    <source>
        <dbReference type="EnsemblMetazoa" id="Aqu2.1.39516_001"/>
    </source>
</evidence>
<proteinExistence type="predicted"/>
<reference evidence="1" key="1">
    <citation type="submission" date="2017-05" db="UniProtKB">
        <authorList>
            <consortium name="EnsemblMetazoa"/>
        </authorList>
    </citation>
    <scope>IDENTIFICATION</scope>
</reference>
<name>A0A1X7VHK4_AMPQE</name>
<dbReference type="EnsemblMetazoa" id="Aqu2.1.39516_001">
    <property type="protein sequence ID" value="Aqu2.1.39516_001"/>
    <property type="gene ID" value="Aqu2.1.39516"/>
</dbReference>
<protein>
    <submittedName>
        <fullName evidence="1">Uncharacterized protein</fullName>
    </submittedName>
</protein>
<sequence length="58" mass="6795">MLLAQYLIHFKARKETLKMWYLTNTVIVVQYAFSGSNYDLFNVLLMVLEGVDVWSYGT</sequence>